<dbReference type="InterPro" id="IPR011009">
    <property type="entry name" value="Kinase-like_dom_sf"/>
</dbReference>
<dbReference type="Gene3D" id="3.30.200.20">
    <property type="entry name" value="Phosphorylase Kinase, domain 1"/>
    <property type="match status" value="1"/>
</dbReference>
<sequence>MSPLKILFGIFVCLFTLLVVIFWIYCRSSRRKIKRLKQKHLLEYGDYSIQRHQARNRNESVETEEAIKFTEEELKKATKNYTSQILGEGVYGTIYKGNLSDQREVAIRKPKDGAPPIIHRHQFFEEVNVLSQLRHKNVVRVIGCCVDTPTPLLVYEYISNGTLYDHLHNKRGFRTLLSWEMRMKIAADAAAALAYLHYSTSTEIIHRDVQSRNILLDETHMAKLSDFGASRLIPENDQNQMSTLVQGTLGYLDPEYLRTKTLTEKSDVYSLGVVLVELLTSRVAFSFRSPEAERNLASFFVCLMEKDELYQILDHKILRDENKETVGKVADLANRCLRLKGRERPSMQQVAMELEGLKQTIIAENRRRQANFSRSPNQILLESPQNFYDYAVHVMGEGDGI</sequence>
<dbReference type="FunFam" id="1.10.510.10:FF:000084">
    <property type="entry name" value="Wall-associated receptor kinase 2"/>
    <property type="match status" value="1"/>
</dbReference>
<dbReference type="SUPFAM" id="SSF56112">
    <property type="entry name" value="Protein kinase-like (PK-like)"/>
    <property type="match status" value="1"/>
</dbReference>
<keyword evidence="2 3" id="KW-0067">ATP-binding</keyword>
<evidence type="ECO:0000256" key="3">
    <source>
        <dbReference type="PROSITE-ProRule" id="PRU10141"/>
    </source>
</evidence>
<comment type="caution">
    <text evidence="6">The sequence shown here is derived from an EMBL/GenBank/DDBJ whole genome shotgun (WGS) entry which is preliminary data.</text>
</comment>
<protein>
    <recommendedName>
        <fullName evidence="5">Protein kinase domain-containing protein</fullName>
    </recommendedName>
</protein>
<proteinExistence type="predicted"/>
<dbReference type="Proteomes" id="UP001457282">
    <property type="component" value="Unassembled WGS sequence"/>
</dbReference>
<evidence type="ECO:0000259" key="5">
    <source>
        <dbReference type="PROSITE" id="PS50011"/>
    </source>
</evidence>
<evidence type="ECO:0000256" key="2">
    <source>
        <dbReference type="ARBA" id="ARBA00022840"/>
    </source>
</evidence>
<name>A0AAW1W1R3_RUBAR</name>
<keyword evidence="4" id="KW-0812">Transmembrane</keyword>
<dbReference type="InterPro" id="IPR017441">
    <property type="entry name" value="Protein_kinase_ATP_BS"/>
</dbReference>
<accession>A0AAW1W1R3</accession>
<dbReference type="PANTHER" id="PTHR27005:SF468">
    <property type="entry name" value="OS01G0310500 PROTEIN"/>
    <property type="match status" value="1"/>
</dbReference>
<keyword evidence="1 3" id="KW-0547">Nucleotide-binding</keyword>
<feature type="binding site" evidence="3">
    <location>
        <position position="109"/>
    </location>
    <ligand>
        <name>ATP</name>
        <dbReference type="ChEBI" id="CHEBI:30616"/>
    </ligand>
</feature>
<gene>
    <name evidence="6" type="ORF">M0R45_037180</name>
</gene>
<dbReference type="PANTHER" id="PTHR27005">
    <property type="entry name" value="WALL-ASSOCIATED RECEPTOR KINASE-LIKE 21"/>
    <property type="match status" value="1"/>
</dbReference>
<keyword evidence="7" id="KW-1185">Reference proteome</keyword>
<evidence type="ECO:0000256" key="4">
    <source>
        <dbReference type="SAM" id="Phobius"/>
    </source>
</evidence>
<dbReference type="GO" id="GO:0004674">
    <property type="term" value="F:protein serine/threonine kinase activity"/>
    <property type="evidence" value="ECO:0007669"/>
    <property type="project" value="TreeGrafter"/>
</dbReference>
<dbReference type="GO" id="GO:0005886">
    <property type="term" value="C:plasma membrane"/>
    <property type="evidence" value="ECO:0007669"/>
    <property type="project" value="TreeGrafter"/>
</dbReference>
<evidence type="ECO:0000256" key="1">
    <source>
        <dbReference type="ARBA" id="ARBA00022741"/>
    </source>
</evidence>
<evidence type="ECO:0000313" key="7">
    <source>
        <dbReference type="Proteomes" id="UP001457282"/>
    </source>
</evidence>
<dbReference type="GO" id="GO:0005524">
    <property type="term" value="F:ATP binding"/>
    <property type="evidence" value="ECO:0007669"/>
    <property type="project" value="UniProtKB-UniRule"/>
</dbReference>
<dbReference type="Gene3D" id="1.10.510.10">
    <property type="entry name" value="Transferase(Phosphotransferase) domain 1"/>
    <property type="match status" value="1"/>
</dbReference>
<evidence type="ECO:0000313" key="6">
    <source>
        <dbReference type="EMBL" id="KAK9913362.1"/>
    </source>
</evidence>
<dbReference type="EMBL" id="JBEDUW010000007">
    <property type="protein sequence ID" value="KAK9913362.1"/>
    <property type="molecule type" value="Genomic_DNA"/>
</dbReference>
<dbReference type="AlphaFoldDB" id="A0AAW1W1R3"/>
<dbReference type="InterPro" id="IPR045274">
    <property type="entry name" value="WAK-like"/>
</dbReference>
<dbReference type="Pfam" id="PF07714">
    <property type="entry name" value="PK_Tyr_Ser-Thr"/>
    <property type="match status" value="1"/>
</dbReference>
<dbReference type="InterPro" id="IPR001245">
    <property type="entry name" value="Ser-Thr/Tyr_kinase_cat_dom"/>
</dbReference>
<dbReference type="InterPro" id="IPR000719">
    <property type="entry name" value="Prot_kinase_dom"/>
</dbReference>
<organism evidence="6 7">
    <name type="scientific">Rubus argutus</name>
    <name type="common">Southern blackberry</name>
    <dbReference type="NCBI Taxonomy" id="59490"/>
    <lineage>
        <taxon>Eukaryota</taxon>
        <taxon>Viridiplantae</taxon>
        <taxon>Streptophyta</taxon>
        <taxon>Embryophyta</taxon>
        <taxon>Tracheophyta</taxon>
        <taxon>Spermatophyta</taxon>
        <taxon>Magnoliopsida</taxon>
        <taxon>eudicotyledons</taxon>
        <taxon>Gunneridae</taxon>
        <taxon>Pentapetalae</taxon>
        <taxon>rosids</taxon>
        <taxon>fabids</taxon>
        <taxon>Rosales</taxon>
        <taxon>Rosaceae</taxon>
        <taxon>Rosoideae</taxon>
        <taxon>Rosoideae incertae sedis</taxon>
        <taxon>Rubus</taxon>
    </lineage>
</organism>
<reference evidence="6 7" key="1">
    <citation type="journal article" date="2023" name="G3 (Bethesda)">
        <title>A chromosome-length genome assembly and annotation of blackberry (Rubus argutus, cv. 'Hillquist').</title>
        <authorList>
            <person name="Bruna T."/>
            <person name="Aryal R."/>
            <person name="Dudchenko O."/>
            <person name="Sargent D.J."/>
            <person name="Mead D."/>
            <person name="Buti M."/>
            <person name="Cavallini A."/>
            <person name="Hytonen T."/>
            <person name="Andres J."/>
            <person name="Pham M."/>
            <person name="Weisz D."/>
            <person name="Mascagni F."/>
            <person name="Usai G."/>
            <person name="Natali L."/>
            <person name="Bassil N."/>
            <person name="Fernandez G.E."/>
            <person name="Lomsadze A."/>
            <person name="Armour M."/>
            <person name="Olukolu B."/>
            <person name="Poorten T."/>
            <person name="Britton C."/>
            <person name="Davik J."/>
            <person name="Ashrafi H."/>
            <person name="Aiden E.L."/>
            <person name="Borodovsky M."/>
            <person name="Worthington M."/>
        </authorList>
    </citation>
    <scope>NUCLEOTIDE SEQUENCE [LARGE SCALE GENOMIC DNA]</scope>
    <source>
        <strain evidence="6">PI 553951</strain>
    </source>
</reference>
<dbReference type="PROSITE" id="PS00107">
    <property type="entry name" value="PROTEIN_KINASE_ATP"/>
    <property type="match status" value="1"/>
</dbReference>
<feature type="transmembrane region" description="Helical" evidence="4">
    <location>
        <begin position="6"/>
        <end position="26"/>
    </location>
</feature>
<keyword evidence="4" id="KW-1133">Transmembrane helix</keyword>
<dbReference type="PROSITE" id="PS50011">
    <property type="entry name" value="PROTEIN_KINASE_DOM"/>
    <property type="match status" value="1"/>
</dbReference>
<dbReference type="GO" id="GO:0007166">
    <property type="term" value="P:cell surface receptor signaling pathway"/>
    <property type="evidence" value="ECO:0007669"/>
    <property type="project" value="InterPro"/>
</dbReference>
<feature type="domain" description="Protein kinase" evidence="5">
    <location>
        <begin position="80"/>
        <end position="362"/>
    </location>
</feature>
<keyword evidence="4" id="KW-0472">Membrane</keyword>